<evidence type="ECO:0000256" key="1">
    <source>
        <dbReference type="ARBA" id="ARBA00004141"/>
    </source>
</evidence>
<dbReference type="GeneID" id="92013106"/>
<feature type="transmembrane region" description="Helical" evidence="5">
    <location>
        <begin position="413"/>
        <end position="432"/>
    </location>
</feature>
<dbReference type="PANTHER" id="PTHR23502">
    <property type="entry name" value="MAJOR FACILITATOR SUPERFAMILY"/>
    <property type="match status" value="1"/>
</dbReference>
<evidence type="ECO:0000313" key="8">
    <source>
        <dbReference type="Proteomes" id="UP001430584"/>
    </source>
</evidence>
<keyword evidence="2 5" id="KW-0812">Transmembrane</keyword>
<keyword evidence="4 5" id="KW-0472">Membrane</keyword>
<dbReference type="InterPro" id="IPR036259">
    <property type="entry name" value="MFS_trans_sf"/>
</dbReference>
<dbReference type="InterPro" id="IPR020846">
    <property type="entry name" value="MFS_dom"/>
</dbReference>
<dbReference type="EMBL" id="JAJVCZ030000009">
    <property type="protein sequence ID" value="KAL0256626.1"/>
    <property type="molecule type" value="Genomic_DNA"/>
</dbReference>
<proteinExistence type="predicted"/>
<feature type="transmembrane region" description="Helical" evidence="5">
    <location>
        <begin position="313"/>
        <end position="339"/>
    </location>
</feature>
<organism evidence="7 8">
    <name type="scientific">Diplodia seriata</name>
    <dbReference type="NCBI Taxonomy" id="420778"/>
    <lineage>
        <taxon>Eukaryota</taxon>
        <taxon>Fungi</taxon>
        <taxon>Dikarya</taxon>
        <taxon>Ascomycota</taxon>
        <taxon>Pezizomycotina</taxon>
        <taxon>Dothideomycetes</taxon>
        <taxon>Dothideomycetes incertae sedis</taxon>
        <taxon>Botryosphaeriales</taxon>
        <taxon>Botryosphaeriaceae</taxon>
        <taxon>Diplodia</taxon>
    </lineage>
</organism>
<dbReference type="Gene3D" id="1.20.1250.20">
    <property type="entry name" value="MFS general substrate transporter like domains"/>
    <property type="match status" value="1"/>
</dbReference>
<evidence type="ECO:0000256" key="4">
    <source>
        <dbReference type="ARBA" id="ARBA00023136"/>
    </source>
</evidence>
<evidence type="ECO:0000256" key="5">
    <source>
        <dbReference type="SAM" id="Phobius"/>
    </source>
</evidence>
<evidence type="ECO:0000256" key="2">
    <source>
        <dbReference type="ARBA" id="ARBA00022692"/>
    </source>
</evidence>
<dbReference type="InterPro" id="IPR011701">
    <property type="entry name" value="MFS"/>
</dbReference>
<comment type="subcellular location">
    <subcellularLocation>
        <location evidence="1">Membrane</location>
        <topology evidence="1">Multi-pass membrane protein</topology>
    </subcellularLocation>
</comment>
<protein>
    <recommendedName>
        <fullName evidence="6">Major facilitator superfamily (MFS) profile domain-containing protein</fullName>
    </recommendedName>
</protein>
<feature type="transmembrane region" description="Helical" evidence="5">
    <location>
        <begin position="43"/>
        <end position="61"/>
    </location>
</feature>
<keyword evidence="8" id="KW-1185">Reference proteome</keyword>
<comment type="caution">
    <text evidence="7">The sequence shown here is derived from an EMBL/GenBank/DDBJ whole genome shotgun (WGS) entry which is preliminary data.</text>
</comment>
<evidence type="ECO:0000256" key="3">
    <source>
        <dbReference type="ARBA" id="ARBA00022989"/>
    </source>
</evidence>
<dbReference type="PANTHER" id="PTHR23502:SF29">
    <property type="entry name" value="TRANSPORTER, PUTATIVE (AFU_ORTHOLOGUE AFUA_6G06680)-RELATED"/>
    <property type="match status" value="1"/>
</dbReference>
<feature type="domain" description="Major facilitator superfamily (MFS) profile" evidence="6">
    <location>
        <begin position="6"/>
        <end position="490"/>
    </location>
</feature>
<feature type="transmembrane region" description="Helical" evidence="5">
    <location>
        <begin position="260"/>
        <end position="293"/>
    </location>
</feature>
<feature type="transmembrane region" description="Helical" evidence="5">
    <location>
        <begin position="106"/>
        <end position="125"/>
    </location>
</feature>
<accession>A0ABR3CA30</accession>
<evidence type="ECO:0000259" key="6">
    <source>
        <dbReference type="PROSITE" id="PS50850"/>
    </source>
</evidence>
<feature type="transmembrane region" description="Helical" evidence="5">
    <location>
        <begin position="73"/>
        <end position="94"/>
    </location>
</feature>
<feature type="transmembrane region" description="Helical" evidence="5">
    <location>
        <begin position="377"/>
        <end position="401"/>
    </location>
</feature>
<feature type="transmembrane region" description="Helical" evidence="5">
    <location>
        <begin position="137"/>
        <end position="155"/>
    </location>
</feature>
<evidence type="ECO:0000313" key="7">
    <source>
        <dbReference type="EMBL" id="KAL0256626.1"/>
    </source>
</evidence>
<reference evidence="7 8" key="1">
    <citation type="submission" date="2024-02" db="EMBL/GenBank/DDBJ databases">
        <title>De novo assembly and annotation of 12 fungi associated with fruit tree decline syndrome in Ontario, Canada.</title>
        <authorList>
            <person name="Sulman M."/>
            <person name="Ellouze W."/>
            <person name="Ilyukhin E."/>
        </authorList>
    </citation>
    <scope>NUCLEOTIDE SEQUENCE [LARGE SCALE GENOMIC DNA]</scope>
    <source>
        <strain evidence="7 8">FDS-637</strain>
    </source>
</reference>
<feature type="transmembrane region" description="Helical" evidence="5">
    <location>
        <begin position="161"/>
        <end position="181"/>
    </location>
</feature>
<feature type="transmembrane region" description="Helical" evidence="5">
    <location>
        <begin position="444"/>
        <end position="466"/>
    </location>
</feature>
<feature type="transmembrane region" description="Helical" evidence="5">
    <location>
        <begin position="351"/>
        <end position="371"/>
    </location>
</feature>
<sequence>MKKLIMMLIVGFGAILYAATVAPLLSPGLVVIATEFNRPIGDITVISGYLLLVVGATGPFISACSRKWGKRPMFLLSSLFGLIGTIIGSCANTYNTLLAARIVQGFSISAFESLIISMIGDLYFVHERGHFMAMMQFIMGAASNFSAVICGPITANLGWKYLFHMFIPFAAVQCVLLFLFVPETQYIRDRRYETDELSTDGAPALTTTKTPQDSTHIEALESPTHHHGTTTPVPRAKTFWQQTAIFTGTYTRDNLLQLTLAPFAVCLNLAVLWIVLASGMAVAFVVAQSYIMAQLFSAPPYLLSASGVGYLSLGPFAGGLLGALFAGAAGDPLIAWAAARNGGVYEPEYRLLLAAPGLLMGAGLVAFGRLAQVRASYYATAAAHGVDVFGILCVAVAAGAYGIDAYRDMSSEVFIVGMVFKNFVFYGFSYFVNDWTARAGPAQVFYVMGGVGFALVLSTPLLFFWGKRYRSWWHRRNLLEKLRVKTHAEL</sequence>
<dbReference type="SUPFAM" id="SSF103473">
    <property type="entry name" value="MFS general substrate transporter"/>
    <property type="match status" value="1"/>
</dbReference>
<dbReference type="PROSITE" id="PS50850">
    <property type="entry name" value="MFS"/>
    <property type="match status" value="1"/>
</dbReference>
<dbReference type="RefSeq" id="XP_066629655.1">
    <property type="nucleotide sequence ID" value="XM_066780426.1"/>
</dbReference>
<gene>
    <name evidence="7" type="ORF">SLS55_009021</name>
</gene>
<name>A0ABR3CA30_9PEZI</name>
<dbReference type="Proteomes" id="UP001430584">
    <property type="component" value="Unassembled WGS sequence"/>
</dbReference>
<keyword evidence="3 5" id="KW-1133">Transmembrane helix</keyword>
<dbReference type="Pfam" id="PF07690">
    <property type="entry name" value="MFS_1"/>
    <property type="match status" value="1"/>
</dbReference>